<name>A0ABP1QYJ0_9HEXA</name>
<evidence type="ECO:0000313" key="2">
    <source>
        <dbReference type="Proteomes" id="UP001642540"/>
    </source>
</evidence>
<dbReference type="Proteomes" id="UP001642540">
    <property type="component" value="Unassembled WGS sequence"/>
</dbReference>
<reference evidence="1 2" key="1">
    <citation type="submission" date="2024-08" db="EMBL/GenBank/DDBJ databases">
        <authorList>
            <person name="Cucini C."/>
            <person name="Frati F."/>
        </authorList>
    </citation>
    <scope>NUCLEOTIDE SEQUENCE [LARGE SCALE GENOMIC DNA]</scope>
</reference>
<dbReference type="EMBL" id="CAXLJM020000046">
    <property type="protein sequence ID" value="CAL8111830.1"/>
    <property type="molecule type" value="Genomic_DNA"/>
</dbReference>
<proteinExistence type="predicted"/>
<sequence>MYFRFFLRIFGIPQSLRAAPSGATGFVLNKLGTVNENYFQFNLLPSPRFLILSDSQREIV</sequence>
<accession>A0ABP1QYJ0</accession>
<gene>
    <name evidence="1" type="ORF">ODALV1_LOCUS15377</name>
</gene>
<organism evidence="1 2">
    <name type="scientific">Orchesella dallaii</name>
    <dbReference type="NCBI Taxonomy" id="48710"/>
    <lineage>
        <taxon>Eukaryota</taxon>
        <taxon>Metazoa</taxon>
        <taxon>Ecdysozoa</taxon>
        <taxon>Arthropoda</taxon>
        <taxon>Hexapoda</taxon>
        <taxon>Collembola</taxon>
        <taxon>Entomobryomorpha</taxon>
        <taxon>Entomobryoidea</taxon>
        <taxon>Orchesellidae</taxon>
        <taxon>Orchesellinae</taxon>
        <taxon>Orchesella</taxon>
    </lineage>
</organism>
<comment type="caution">
    <text evidence="1">The sequence shown here is derived from an EMBL/GenBank/DDBJ whole genome shotgun (WGS) entry which is preliminary data.</text>
</comment>
<evidence type="ECO:0000313" key="1">
    <source>
        <dbReference type="EMBL" id="CAL8111830.1"/>
    </source>
</evidence>
<protein>
    <submittedName>
        <fullName evidence="1">Uncharacterized protein</fullName>
    </submittedName>
</protein>
<keyword evidence="2" id="KW-1185">Reference proteome</keyword>